<keyword evidence="5" id="KW-1185">Reference proteome</keyword>
<feature type="region of interest" description="Disordered" evidence="1">
    <location>
        <begin position="680"/>
        <end position="736"/>
    </location>
</feature>
<feature type="region of interest" description="Disordered" evidence="1">
    <location>
        <begin position="513"/>
        <end position="549"/>
    </location>
</feature>
<feature type="signal peptide" evidence="3">
    <location>
        <begin position="1"/>
        <end position="24"/>
    </location>
</feature>
<evidence type="ECO:0000256" key="2">
    <source>
        <dbReference type="SAM" id="Phobius"/>
    </source>
</evidence>
<protein>
    <recommendedName>
        <fullName evidence="6">PBP domain-containing protein</fullName>
    </recommendedName>
</protein>
<keyword evidence="2" id="KW-1133">Transmembrane helix</keyword>
<evidence type="ECO:0000313" key="4">
    <source>
        <dbReference type="EMBL" id="MDX8031957.1"/>
    </source>
</evidence>
<dbReference type="SUPFAM" id="SSF53850">
    <property type="entry name" value="Periplasmic binding protein-like II"/>
    <property type="match status" value="1"/>
</dbReference>
<reference evidence="4 5" key="1">
    <citation type="submission" date="2023-11" db="EMBL/GenBank/DDBJ databases">
        <title>Lentzea sokolovensis, sp. nov., Lentzea kristufkii, sp. nov., and Lentzea miocenensis, sp. nov., rare actinobacteria from Sokolov Coal Basin, Miocene lacustrine sediment, Czech Republic.</title>
        <authorList>
            <person name="Lara A."/>
            <person name="Kotroba L."/>
            <person name="Nouioui I."/>
            <person name="Neumann-Schaal M."/>
            <person name="Mast Y."/>
            <person name="Chronakova A."/>
        </authorList>
    </citation>
    <scope>NUCLEOTIDE SEQUENCE [LARGE SCALE GENOMIC DNA]</scope>
    <source>
        <strain evidence="4 5">BCCO 10_0856</strain>
    </source>
</reference>
<keyword evidence="3" id="KW-0732">Signal</keyword>
<feature type="compositionally biased region" description="Low complexity" evidence="1">
    <location>
        <begin position="698"/>
        <end position="710"/>
    </location>
</feature>
<keyword evidence="2" id="KW-0472">Membrane</keyword>
<organism evidence="4 5">
    <name type="scientific">Lentzea miocenica</name>
    <dbReference type="NCBI Taxonomy" id="3095431"/>
    <lineage>
        <taxon>Bacteria</taxon>
        <taxon>Bacillati</taxon>
        <taxon>Actinomycetota</taxon>
        <taxon>Actinomycetes</taxon>
        <taxon>Pseudonocardiales</taxon>
        <taxon>Pseudonocardiaceae</taxon>
        <taxon>Lentzea</taxon>
    </lineage>
</organism>
<feature type="chain" id="PRO_5046865849" description="PBP domain-containing protein" evidence="3">
    <location>
        <begin position="25"/>
        <end position="788"/>
    </location>
</feature>
<sequence length="788" mass="83588">MIRMVLAALLFVSAVVVWPTDAAAQDSSAVTVSGKGDFAGLEITVAQTRDLINQTVRVSWTGGEETGPVGRFATNYLQIMQCWGDDPAGPAREQCQFGGLEAQSGLGLGNFTKSRQIAYNDPKDPREPTPIPATGAAFTEFHAVTGKKTPSYGEFFDAGTTNEVPFAKTRADGTGEIDFEAQTALEAYGLGCGTVVNNTPRHCWLVVVPRGDKEVNGRRVGVDHTGNNLDSSPLSQSNWENRIAVRLDFRPVGRACPIGVAERPLTGHEFVADAIARWQPALCANGGSVFGFTQVPDGIARDQLGLDEPGMVFTSEPLASPGKPTVYAPVAVSGYAIAFVLERQSRGPEVETDPKVWQRDGQLITSLNLTPRLVAKLLTQSYRDAVPGNQPYLRRNPRRLNEDPDFLAINEEFKVYGALMNALDILAPSADLDATKALWTWINGDTDARAFLDGSPDPFGMVVNQNYRNLALPLPNYPKADLSCKELAFPLGPDCALLSRPLSADLHEGGRAISRGDTLGKLPNGLPDPLDPSKPGYSRSPRQPTGERSLLAVVDTATAQRYGLPAASLRNAAGQFVAPTPEALGAALDQLSPTEVAGVKIANPAGRNVRAYPLPNVTYAAAVPSAMDKAAGAEYAKFLRFASGPGQTLGEADGQLPRGYLPLPDSLRRQAGEAAAVIERDAGIPITTPNDPPPATENVVNNPAPTTNAPANPPQPPAVPPAKPSETPTPKPVAALRDTPSMPVSWLLRHLLAVALIAGGLATVAGPLMSRLSSRVRRGPEEVSQPGP</sequence>
<name>A0ABU4T1B7_9PSEU</name>
<comment type="caution">
    <text evidence="4">The sequence shown here is derived from an EMBL/GenBank/DDBJ whole genome shotgun (WGS) entry which is preliminary data.</text>
</comment>
<dbReference type="Proteomes" id="UP001285521">
    <property type="component" value="Unassembled WGS sequence"/>
</dbReference>
<keyword evidence="2" id="KW-0812">Transmembrane</keyword>
<evidence type="ECO:0000313" key="5">
    <source>
        <dbReference type="Proteomes" id="UP001285521"/>
    </source>
</evidence>
<proteinExistence type="predicted"/>
<dbReference type="RefSeq" id="WP_319967010.1">
    <property type="nucleotide sequence ID" value="NZ_JAXAVW010000013.1"/>
</dbReference>
<dbReference type="EMBL" id="JAXAVW010000013">
    <property type="protein sequence ID" value="MDX8031957.1"/>
    <property type="molecule type" value="Genomic_DNA"/>
</dbReference>
<accession>A0ABU4T1B7</accession>
<evidence type="ECO:0000256" key="3">
    <source>
        <dbReference type="SAM" id="SignalP"/>
    </source>
</evidence>
<evidence type="ECO:0008006" key="6">
    <source>
        <dbReference type="Google" id="ProtNLM"/>
    </source>
</evidence>
<feature type="compositionally biased region" description="Pro residues" evidence="1">
    <location>
        <begin position="711"/>
        <end position="731"/>
    </location>
</feature>
<feature type="transmembrane region" description="Helical" evidence="2">
    <location>
        <begin position="746"/>
        <end position="768"/>
    </location>
</feature>
<dbReference type="Gene3D" id="3.40.190.10">
    <property type="entry name" value="Periplasmic binding protein-like II"/>
    <property type="match status" value="2"/>
</dbReference>
<evidence type="ECO:0000256" key="1">
    <source>
        <dbReference type="SAM" id="MobiDB-lite"/>
    </source>
</evidence>
<gene>
    <name evidence="4" type="ORF">SK803_17160</name>
</gene>